<feature type="domain" description="Ferric siderophore reductase C-terminal" evidence="1">
    <location>
        <begin position="189"/>
        <end position="207"/>
    </location>
</feature>
<evidence type="ECO:0000259" key="1">
    <source>
        <dbReference type="Pfam" id="PF11575"/>
    </source>
</evidence>
<dbReference type="InterPro" id="IPR024726">
    <property type="entry name" value="FhuF_C"/>
</dbReference>
<dbReference type="AlphaFoldDB" id="A0A7W7QHJ9"/>
<accession>A0A7W7QHJ9</accession>
<evidence type="ECO:0000313" key="3">
    <source>
        <dbReference type="Proteomes" id="UP000552644"/>
    </source>
</evidence>
<keyword evidence="3" id="KW-1185">Reference proteome</keyword>
<comment type="caution">
    <text evidence="2">The sequence shown here is derived from an EMBL/GenBank/DDBJ whole genome shotgun (WGS) entry which is preliminary data.</text>
</comment>
<reference evidence="2 3" key="1">
    <citation type="submission" date="2020-08" db="EMBL/GenBank/DDBJ databases">
        <title>Genomic Encyclopedia of Type Strains, Phase III (KMG-III): the genomes of soil and plant-associated and newly described type strains.</title>
        <authorList>
            <person name="Whitman W."/>
        </authorList>
    </citation>
    <scope>NUCLEOTIDE SEQUENCE [LARGE SCALE GENOMIC DNA]</scope>
    <source>
        <strain evidence="2 3">CECT 8840</strain>
    </source>
</reference>
<organism evidence="2 3">
    <name type="scientific">Streptosporangium saharense</name>
    <dbReference type="NCBI Taxonomy" id="1706840"/>
    <lineage>
        <taxon>Bacteria</taxon>
        <taxon>Bacillati</taxon>
        <taxon>Actinomycetota</taxon>
        <taxon>Actinomycetes</taxon>
        <taxon>Streptosporangiales</taxon>
        <taxon>Streptosporangiaceae</taxon>
        <taxon>Streptosporangium</taxon>
    </lineage>
</organism>
<dbReference type="EMBL" id="JACHJP010000001">
    <property type="protein sequence ID" value="MBB4913644.1"/>
    <property type="molecule type" value="Genomic_DNA"/>
</dbReference>
<evidence type="ECO:0000313" key="2">
    <source>
        <dbReference type="EMBL" id="MBB4913644.1"/>
    </source>
</evidence>
<protein>
    <recommendedName>
        <fullName evidence="1">Ferric siderophore reductase C-terminal domain-containing protein</fullName>
    </recommendedName>
</protein>
<dbReference type="Pfam" id="PF11575">
    <property type="entry name" value="FhuF_C"/>
    <property type="match status" value="1"/>
</dbReference>
<proteinExistence type="predicted"/>
<gene>
    <name evidence="2" type="ORF">FHS44_000716</name>
</gene>
<name>A0A7W7QHJ9_9ACTN</name>
<sequence>MAKIGSFFAIDIGAGGAGWHDVNADYARGFTDLVEAVAARYGTGELRIGASIAQLGHAARLWSPLLATVLGHGLVLDLRRLERADDGPRLRLPTVSGWHAETEDQVTGLLYNMVVRGHLEPLAAGLRVKVAPGLLYGNAASALVEAGRAIVAARPELTAPATRLVTALLGHGALTGKGVITSPALAFRRTTCCLYYRVPDGVKCDDCSLAGK</sequence>
<dbReference type="GO" id="GO:0051537">
    <property type="term" value="F:2 iron, 2 sulfur cluster binding"/>
    <property type="evidence" value="ECO:0007669"/>
    <property type="project" value="InterPro"/>
</dbReference>
<dbReference type="Proteomes" id="UP000552644">
    <property type="component" value="Unassembled WGS sequence"/>
</dbReference>